<feature type="domain" description="GLUG" evidence="2">
    <location>
        <begin position="744"/>
        <end position="769"/>
    </location>
</feature>
<dbReference type="Gene3D" id="2.160.20.10">
    <property type="entry name" value="Single-stranded right-handed beta-helix, Pectin lyase-like"/>
    <property type="match status" value="1"/>
</dbReference>
<feature type="non-terminal residue" evidence="3">
    <location>
        <position position="1341"/>
    </location>
</feature>
<feature type="domain" description="GLUG" evidence="2">
    <location>
        <begin position="986"/>
        <end position="1013"/>
    </location>
</feature>
<keyword evidence="4" id="KW-1185">Reference proteome</keyword>
<gene>
    <name evidence="3" type="ORF">CP960_12710</name>
</gene>
<feature type="compositionally biased region" description="Basic and acidic residues" evidence="1">
    <location>
        <begin position="1323"/>
        <end position="1341"/>
    </location>
</feature>
<dbReference type="Pfam" id="PF07581">
    <property type="entry name" value="Glug"/>
    <property type="match status" value="6"/>
</dbReference>
<feature type="domain" description="GLUG" evidence="2">
    <location>
        <begin position="1077"/>
        <end position="1099"/>
    </location>
</feature>
<organism evidence="3 4">
    <name type="scientific">Malaciobacter halophilus</name>
    <dbReference type="NCBI Taxonomy" id="197482"/>
    <lineage>
        <taxon>Bacteria</taxon>
        <taxon>Pseudomonadati</taxon>
        <taxon>Campylobacterota</taxon>
        <taxon>Epsilonproteobacteria</taxon>
        <taxon>Campylobacterales</taxon>
        <taxon>Arcobacteraceae</taxon>
        <taxon>Malaciobacter</taxon>
    </lineage>
</organism>
<sequence length="1341" mass="140975">DISNSGYATLLANSVSNEGTIKAIKGSVRLIGANEVSINLNGNSIVDLTVDKGVLDSLVENKGAVYADGGEIFLTTNAVDELLKGVVNNTGIIEANSLDGVTGYVELFAHGGEAKISGTIEAKDGFVETSADKVKISDEFKVKANKWLIDPKDFTIASSGGDITGTTLSSNLENASVEIQSVNGASDGNGDIFVNDTVSWDANTKLTLNAQNDIFINKSITATNGQLALHYGDSADYYINAQVNLSAGNNFFTKQTSDGSETVWTVITDLGNEGSTTGTDLQGINGNLSGNYVLGADIDAGATSSWNSSAGWEPIGVDFTNSFSGNFDGLGHTISNMTIDRPTENNIGLFGRSSSGSSVSNLKITNIDFTGQQYVGGIVGFSYSELFNVTASGQINFTKYAGGLVGTNYRPIENSYANINLNSTTNFSYAGGLVGYNYSDITNSYATGLVNAVNYMGGLVGNNSGTVTNSWYDNEVNTDTSMSDKDTYGKTKAEIVTALSSLDAWTAGGGASVEGYSTATPLALPQLITFYTSNGEILFAGGFGTEADPYEITNWTQLQNINNGNILTQNYYFSLLNDLGSTTNDYANLASNTANGGAGWNPIGDSGNAFTGNLNGLGHKVNDLTINRGNEDYIGLFGELNGGSIQNLGVTRALIVGNERVGGLVGTSSSSSSITNSYVTGSVSGVRQVGGLIGNNNSSTVENSYSTATVNGTGDYLGGLIGYNAGAISNSYTTGDVSADEDSSTYVGGLVGYQNGSTITNSYATNKVTIPTMSGNTGGLVGRNSQGTITNSYYDEDMNSYFMLSDSDLGKTTAELRDLAAKNWDDTVWVFGDATIAGYGLYNRPYLKNLLEYPDMTQVVTGTLFNGGFGTSANPYGITNWTQLQNINNSNILTQDYYFKLLNDLDSSTSDYTTQASASANSNKGWNPIGLATNFKGVFDGMNHTIDSLTMNNTFTNANYVGLFGTIWGESVIKNIHLTNLDITTGNYVGGLVGYVNSEDAIIENASVSGKIVENGTSNQTAAGLVGINKGTILNSHSKVDLTGTYYVGGLVGWNRGLGLIKNSYSDSIVNGGDDSTSGGLVGWNYQGTIENSYALGKVMGTSLYLGGLVGANSDTIKNSYFDGIIEVNNESSTTNANIGAVTGLNGGTIENSYASGKIDAIIDANGNDVNIAGVAGKNSGTIKNSYSNVEIKATVSHAQDVNIAGVAGDNSDTIENSYASGKIAVNDNSNTNLKVGGVAGINDDVINNSYYDKTLNENMSDEELYGKTTAQLQDINTFKNENSDWNIVEDSTLEKGTPILSWQVNKDGENKPIWIIGTKVTTEPEKPTPEPELPEPEKKP</sequence>
<dbReference type="InterPro" id="IPR011493">
    <property type="entry name" value="GLUG"/>
</dbReference>
<reference evidence="3 4" key="1">
    <citation type="submission" date="2017-09" db="EMBL/GenBank/DDBJ databases">
        <title>Genomics of the genus Arcobacter.</title>
        <authorList>
            <person name="Perez-Cataluna A."/>
            <person name="Figueras M.J."/>
            <person name="Salas-Masso N."/>
        </authorList>
    </citation>
    <scope>NUCLEOTIDE SEQUENCE [LARGE SCALE GENOMIC DNA]</scope>
    <source>
        <strain evidence="3 4">DSM 18005</strain>
    </source>
</reference>
<proteinExistence type="predicted"/>
<name>A0A2N1IZU9_9BACT</name>
<dbReference type="EMBL" id="NXIF01000056">
    <property type="protein sequence ID" value="PKI79784.1"/>
    <property type="molecule type" value="Genomic_DNA"/>
</dbReference>
<dbReference type="InterPro" id="IPR012334">
    <property type="entry name" value="Pectin_lyas_fold"/>
</dbReference>
<feature type="domain" description="GLUG" evidence="2">
    <location>
        <begin position="687"/>
        <end position="711"/>
    </location>
</feature>
<accession>A0A2N1IZU9</accession>
<dbReference type="Gene3D" id="2.160.20.110">
    <property type="match status" value="3"/>
</dbReference>
<evidence type="ECO:0000256" key="1">
    <source>
        <dbReference type="SAM" id="MobiDB-lite"/>
    </source>
</evidence>
<feature type="region of interest" description="Disordered" evidence="1">
    <location>
        <begin position="1318"/>
        <end position="1341"/>
    </location>
</feature>
<evidence type="ECO:0000313" key="3">
    <source>
        <dbReference type="EMBL" id="PKI79784.1"/>
    </source>
</evidence>
<evidence type="ECO:0000313" key="4">
    <source>
        <dbReference type="Proteomes" id="UP000233248"/>
    </source>
</evidence>
<feature type="domain" description="GLUG" evidence="2">
    <location>
        <begin position="657"/>
        <end position="684"/>
    </location>
</feature>
<feature type="non-terminal residue" evidence="3">
    <location>
        <position position="1"/>
    </location>
</feature>
<dbReference type="RefSeq" id="WP_101185865.1">
    <property type="nucleotide sequence ID" value="NZ_NXIF01000056.1"/>
</dbReference>
<protein>
    <recommendedName>
        <fullName evidence="2">GLUG domain-containing protein</fullName>
    </recommendedName>
</protein>
<feature type="domain" description="GLUG" evidence="2">
    <location>
        <begin position="428"/>
        <end position="448"/>
    </location>
</feature>
<dbReference type="Proteomes" id="UP000233248">
    <property type="component" value="Unassembled WGS sequence"/>
</dbReference>
<comment type="caution">
    <text evidence="3">The sequence shown here is derived from an EMBL/GenBank/DDBJ whole genome shotgun (WGS) entry which is preliminary data.</text>
</comment>
<evidence type="ECO:0000259" key="2">
    <source>
        <dbReference type="Pfam" id="PF07581"/>
    </source>
</evidence>